<accession>A0A318KE40</accession>
<dbReference type="InterPro" id="IPR011335">
    <property type="entry name" value="Restrct_endonuc-II-like"/>
</dbReference>
<dbReference type="Pfam" id="PF07152">
    <property type="entry name" value="YaeQ"/>
    <property type="match status" value="1"/>
</dbReference>
<dbReference type="Gene3D" id="3.10.640.10">
    <property type="entry name" value="Restriction endonuclease-like alpha-beta roll domain"/>
    <property type="match status" value="1"/>
</dbReference>
<evidence type="ECO:0000313" key="2">
    <source>
        <dbReference type="Proteomes" id="UP000247555"/>
    </source>
</evidence>
<reference evidence="1 2" key="1">
    <citation type="submission" date="2018-05" db="EMBL/GenBank/DDBJ databases">
        <title>Genomic Encyclopedia of Type Strains, Phase IV (KMG-IV): sequencing the most valuable type-strain genomes for metagenomic binning, comparative biology and taxonomic classification.</title>
        <authorList>
            <person name="Goeker M."/>
        </authorList>
    </citation>
    <scope>NUCLEOTIDE SEQUENCE [LARGE SCALE GENOMIC DNA]</scope>
    <source>
        <strain evidence="1 2">DSM 29661</strain>
    </source>
</reference>
<evidence type="ECO:0000313" key="1">
    <source>
        <dbReference type="EMBL" id="PXX75863.1"/>
    </source>
</evidence>
<dbReference type="RefSeq" id="WP_110391766.1">
    <property type="nucleotide sequence ID" value="NZ_JAKLKZ010000002.1"/>
</dbReference>
<dbReference type="InterPro" id="IPR038590">
    <property type="entry name" value="YaeQ_sf"/>
</dbReference>
<gene>
    <name evidence="1" type="ORF">DFR34_1243</name>
</gene>
<dbReference type="InterPro" id="IPR009822">
    <property type="entry name" value="YaeQ"/>
</dbReference>
<sequence>MALKATIFKADLNISDMDRGYYASHALTIARHPSENDERMMLRIAAFALHADEQLSFTKGLCADDEPEVWRKNYADEIELWIDLGEPDEKRLRKACGRADQVWLYCYGGRASEIWWQGMQGKASRFANLTVVSIPPETLQQLTTLTERSMQLQATIQDGQMWLSSGERSVLVEGEFWQRSQ</sequence>
<dbReference type="CDD" id="cd22368">
    <property type="entry name" value="YaeQ-like"/>
    <property type="match status" value="1"/>
</dbReference>
<dbReference type="SUPFAM" id="SSF52980">
    <property type="entry name" value="Restriction endonuclease-like"/>
    <property type="match status" value="1"/>
</dbReference>
<protein>
    <submittedName>
        <fullName evidence="1">Uncharacterized protein YaeQ</fullName>
    </submittedName>
</protein>
<dbReference type="AlphaFoldDB" id="A0A318KE40"/>
<dbReference type="EMBL" id="QJKI01000024">
    <property type="protein sequence ID" value="PXX75863.1"/>
    <property type="molecule type" value="Genomic_DNA"/>
</dbReference>
<name>A0A318KE40_9NEIS</name>
<keyword evidence="2" id="KW-1185">Reference proteome</keyword>
<dbReference type="OrthoDB" id="5293309at2"/>
<organism evidence="1 2">
    <name type="scientific">Rivihabitans pingtungensis</name>
    <dbReference type="NCBI Taxonomy" id="1054498"/>
    <lineage>
        <taxon>Bacteria</taxon>
        <taxon>Pseudomonadati</taxon>
        <taxon>Pseudomonadota</taxon>
        <taxon>Betaproteobacteria</taxon>
        <taxon>Neisseriales</taxon>
        <taxon>Aquaspirillaceae</taxon>
        <taxon>Rivihabitans</taxon>
    </lineage>
</organism>
<dbReference type="SMART" id="SM01322">
    <property type="entry name" value="YaeQ"/>
    <property type="match status" value="1"/>
</dbReference>
<dbReference type="Proteomes" id="UP000247555">
    <property type="component" value="Unassembled WGS sequence"/>
</dbReference>
<proteinExistence type="predicted"/>
<comment type="caution">
    <text evidence="1">The sequence shown here is derived from an EMBL/GenBank/DDBJ whole genome shotgun (WGS) entry which is preliminary data.</text>
</comment>
<dbReference type="PIRSF" id="PIRSF011484">
    <property type="entry name" value="YaeQ"/>
    <property type="match status" value="1"/>
</dbReference>
<dbReference type="PANTHER" id="PTHR38784">
    <property type="entry name" value="SUCROSE PHOSPHORYLASE"/>
    <property type="match status" value="1"/>
</dbReference>
<dbReference type="PANTHER" id="PTHR38784:SF1">
    <property type="entry name" value="SUCROSE PHOSPHORYLASE"/>
    <property type="match status" value="1"/>
</dbReference>